<reference evidence="1" key="2">
    <citation type="journal article" date="2015" name="Data Brief">
        <title>Shoot transcriptome of the giant reed, Arundo donax.</title>
        <authorList>
            <person name="Barrero R.A."/>
            <person name="Guerrero F.D."/>
            <person name="Moolhuijzen P."/>
            <person name="Goolsby J.A."/>
            <person name="Tidwell J."/>
            <person name="Bellgard S.E."/>
            <person name="Bellgard M.I."/>
        </authorList>
    </citation>
    <scope>NUCLEOTIDE SEQUENCE</scope>
    <source>
        <tissue evidence="1">Shoot tissue taken approximately 20 cm above the soil surface</tissue>
    </source>
</reference>
<reference evidence="1" key="1">
    <citation type="submission" date="2014-09" db="EMBL/GenBank/DDBJ databases">
        <authorList>
            <person name="Magalhaes I.L.F."/>
            <person name="Oliveira U."/>
            <person name="Santos F.R."/>
            <person name="Vidigal T.H.D.A."/>
            <person name="Brescovit A.D."/>
            <person name="Santos A.J."/>
        </authorList>
    </citation>
    <scope>NUCLEOTIDE SEQUENCE</scope>
    <source>
        <tissue evidence="1">Shoot tissue taken approximately 20 cm above the soil surface</tissue>
    </source>
</reference>
<accession>A0A0A9CNR5</accession>
<evidence type="ECO:0000313" key="1">
    <source>
        <dbReference type="EMBL" id="JAD77969.1"/>
    </source>
</evidence>
<dbReference type="AlphaFoldDB" id="A0A0A9CNR5"/>
<name>A0A0A9CNR5_ARUDO</name>
<proteinExistence type="predicted"/>
<sequence length="93" mass="10569">MTIVSNMRMNIIDLYFLNFHDNRHTASNTVRLDATVTPDQADTFDDELKKLVGMGFEKVLQGFYCSHLSYHSCILSICPGLHLVCTCIWRKGG</sequence>
<dbReference type="EMBL" id="GBRH01219926">
    <property type="protein sequence ID" value="JAD77969.1"/>
    <property type="molecule type" value="Transcribed_RNA"/>
</dbReference>
<organism evidence="1">
    <name type="scientific">Arundo donax</name>
    <name type="common">Giant reed</name>
    <name type="synonym">Donax arundinaceus</name>
    <dbReference type="NCBI Taxonomy" id="35708"/>
    <lineage>
        <taxon>Eukaryota</taxon>
        <taxon>Viridiplantae</taxon>
        <taxon>Streptophyta</taxon>
        <taxon>Embryophyta</taxon>
        <taxon>Tracheophyta</taxon>
        <taxon>Spermatophyta</taxon>
        <taxon>Magnoliopsida</taxon>
        <taxon>Liliopsida</taxon>
        <taxon>Poales</taxon>
        <taxon>Poaceae</taxon>
        <taxon>PACMAD clade</taxon>
        <taxon>Arundinoideae</taxon>
        <taxon>Arundineae</taxon>
        <taxon>Arundo</taxon>
    </lineage>
</organism>
<protein>
    <submittedName>
        <fullName evidence="1">Uncharacterized protein</fullName>
    </submittedName>
</protein>